<dbReference type="InterPro" id="IPR048846">
    <property type="entry name" value="PaaX-like_central"/>
</dbReference>
<accession>A0ABU8MAP5</accession>
<evidence type="ECO:0000256" key="1">
    <source>
        <dbReference type="SAM" id="MobiDB-lite"/>
    </source>
</evidence>
<name>A0ABU8MAP5_9PSEU</name>
<evidence type="ECO:0000259" key="4">
    <source>
        <dbReference type="Pfam" id="PF20803"/>
    </source>
</evidence>
<dbReference type="SUPFAM" id="SSF46785">
    <property type="entry name" value="Winged helix' DNA-binding domain"/>
    <property type="match status" value="1"/>
</dbReference>
<feature type="domain" description="Transcriptional repressor PaaX-like C-terminal" evidence="3">
    <location>
        <begin position="197"/>
        <end position="285"/>
    </location>
</feature>
<dbReference type="EMBL" id="JBBEGM010000009">
    <property type="protein sequence ID" value="MEJ2863722.1"/>
    <property type="molecule type" value="Genomic_DNA"/>
</dbReference>
<dbReference type="Proteomes" id="UP001369736">
    <property type="component" value="Unassembled WGS sequence"/>
</dbReference>
<dbReference type="PIRSF" id="PIRSF020623">
    <property type="entry name" value="PaaX"/>
    <property type="match status" value="1"/>
</dbReference>
<organism evidence="5 6">
    <name type="scientific">Actinomycetospora flava</name>
    <dbReference type="NCBI Taxonomy" id="3129232"/>
    <lineage>
        <taxon>Bacteria</taxon>
        <taxon>Bacillati</taxon>
        <taxon>Actinomycetota</taxon>
        <taxon>Actinomycetes</taxon>
        <taxon>Pseudonocardiales</taxon>
        <taxon>Pseudonocardiaceae</taxon>
        <taxon>Actinomycetospora</taxon>
    </lineage>
</organism>
<feature type="domain" description="Transcriptional repressor PaaX-like N-terminal" evidence="2">
    <location>
        <begin position="27"/>
        <end position="93"/>
    </location>
</feature>
<dbReference type="InterPro" id="IPR011965">
    <property type="entry name" value="PaaX_trns_reg"/>
</dbReference>
<dbReference type="InterPro" id="IPR036390">
    <property type="entry name" value="WH_DNA-bd_sf"/>
</dbReference>
<dbReference type="InterPro" id="IPR013225">
    <property type="entry name" value="PaaX_C"/>
</dbReference>
<evidence type="ECO:0000313" key="5">
    <source>
        <dbReference type="EMBL" id="MEJ2863722.1"/>
    </source>
</evidence>
<dbReference type="Gene3D" id="1.10.10.10">
    <property type="entry name" value="Winged helix-like DNA-binding domain superfamily/Winged helix DNA-binding domain"/>
    <property type="match status" value="1"/>
</dbReference>
<evidence type="ECO:0000313" key="6">
    <source>
        <dbReference type="Proteomes" id="UP001369736"/>
    </source>
</evidence>
<dbReference type="Pfam" id="PF07848">
    <property type="entry name" value="PaaX"/>
    <property type="match status" value="1"/>
</dbReference>
<dbReference type="Pfam" id="PF08223">
    <property type="entry name" value="PaaX_C"/>
    <property type="match status" value="1"/>
</dbReference>
<dbReference type="InterPro" id="IPR012906">
    <property type="entry name" value="PaaX-like_N"/>
</dbReference>
<dbReference type="PANTHER" id="PTHR30319">
    <property type="entry name" value="PHENYLACETIC ACID REGULATOR-RELATED TRANSCRIPTIONAL REPRESSOR"/>
    <property type="match status" value="1"/>
</dbReference>
<dbReference type="Gene3D" id="3.30.70.2650">
    <property type="match status" value="1"/>
</dbReference>
<keyword evidence="6" id="KW-1185">Reference proteome</keyword>
<dbReference type="PANTHER" id="PTHR30319:SF1">
    <property type="entry name" value="TRANSCRIPTIONAL REPRESSOR PAAX"/>
    <property type="match status" value="1"/>
</dbReference>
<feature type="region of interest" description="Disordered" evidence="1">
    <location>
        <begin position="1"/>
        <end position="21"/>
    </location>
</feature>
<reference evidence="5 6" key="1">
    <citation type="submission" date="2024-03" db="EMBL/GenBank/DDBJ databases">
        <title>Actinomycetospora sp. OC33-EN07, a novel actinomycete isolated from wild orchid (Aerides multiflora).</title>
        <authorList>
            <person name="Suriyachadkun C."/>
        </authorList>
    </citation>
    <scope>NUCLEOTIDE SEQUENCE [LARGE SCALE GENOMIC DNA]</scope>
    <source>
        <strain evidence="5 6">OC33-EN07</strain>
    </source>
</reference>
<dbReference type="Gene3D" id="1.20.58.1460">
    <property type="match status" value="1"/>
</dbReference>
<proteinExistence type="predicted"/>
<feature type="domain" description="Transcriptional repressor PaaX-like central Cas2-like" evidence="4">
    <location>
        <begin position="115"/>
        <end position="188"/>
    </location>
</feature>
<dbReference type="Pfam" id="PF20803">
    <property type="entry name" value="PaaX_M"/>
    <property type="match status" value="1"/>
</dbReference>
<comment type="caution">
    <text evidence="5">The sequence shown here is derived from an EMBL/GenBank/DDBJ whole genome shotgun (WGS) entry which is preliminary data.</text>
</comment>
<dbReference type="InterPro" id="IPR036388">
    <property type="entry name" value="WH-like_DNA-bd_sf"/>
</dbReference>
<evidence type="ECO:0000259" key="3">
    <source>
        <dbReference type="Pfam" id="PF08223"/>
    </source>
</evidence>
<evidence type="ECO:0000259" key="2">
    <source>
        <dbReference type="Pfam" id="PF07848"/>
    </source>
</evidence>
<gene>
    <name evidence="5" type="ORF">WCD58_21365</name>
</gene>
<protein>
    <submittedName>
        <fullName evidence="5">PaaX family transcriptional regulator C-terminal domain-containing protein</fullName>
    </submittedName>
</protein>
<dbReference type="RefSeq" id="WP_337705082.1">
    <property type="nucleotide sequence ID" value="NZ_JBBEGM010000009.1"/>
</dbReference>
<sequence length="291" mass="31333">MSDAGARSDSPGSREEGDEGVVGSRAPRALIVTLYGLYGRDRGGWMSIADLVALMADLGVDQQAVRSSIFRLKKRGLLVAEKVDRAAGYRLSPDGEAILAEGDTRIFARTRAAVGDGWLLVVFSVPEAERDKRHTLRTTLARLGLGTVGPGTWVAPAHLEPAVVEALERVGLRGFADLFVGAHVGAASVGETVAGWWDLPAMEMLYAEWVDRCAPIGARWSAGDAPDAQAFADWVDTVTAWRRLPYLDPGLPPAALPPDWTGLRAEALVAELRELLAPRARRHVDRVLARA</sequence>